<dbReference type="EMBL" id="JAFMYW010000010">
    <property type="protein sequence ID" value="MBO0952102.1"/>
    <property type="molecule type" value="Genomic_DNA"/>
</dbReference>
<keyword evidence="1" id="KW-0472">Membrane</keyword>
<dbReference type="RefSeq" id="WP_207332059.1">
    <property type="nucleotide sequence ID" value="NZ_JAFMYW010000010.1"/>
</dbReference>
<dbReference type="Pfam" id="PF07584">
    <property type="entry name" value="BatA"/>
    <property type="match status" value="1"/>
</dbReference>
<feature type="transmembrane region" description="Helical" evidence="1">
    <location>
        <begin position="681"/>
        <end position="703"/>
    </location>
</feature>
<dbReference type="Proteomes" id="UP000664628">
    <property type="component" value="Unassembled WGS sequence"/>
</dbReference>
<evidence type="ECO:0000259" key="2">
    <source>
        <dbReference type="Pfam" id="PF07584"/>
    </source>
</evidence>
<dbReference type="InterPro" id="IPR011933">
    <property type="entry name" value="Double_TM_dom"/>
</dbReference>
<dbReference type="PANTHER" id="PTHR37464:SF1">
    <property type="entry name" value="BLL2463 PROTEIN"/>
    <property type="match status" value="1"/>
</dbReference>
<dbReference type="InterPro" id="IPR013783">
    <property type="entry name" value="Ig-like_fold"/>
</dbReference>
<gene>
    <name evidence="3" type="ORF">J2I46_26205</name>
</gene>
<dbReference type="NCBIfam" id="TIGR02226">
    <property type="entry name" value="two_anch"/>
    <property type="match status" value="1"/>
</dbReference>
<dbReference type="Gene3D" id="2.60.40.10">
    <property type="entry name" value="Immunoglobulins"/>
    <property type="match status" value="1"/>
</dbReference>
<accession>A0ABS3JQ37</accession>
<keyword evidence="4" id="KW-1185">Reference proteome</keyword>
<name>A0ABS3JQ37_9BACT</name>
<dbReference type="InterPro" id="IPR024163">
    <property type="entry name" value="Aerotolerance_reg_N"/>
</dbReference>
<feature type="transmembrane region" description="Helical" evidence="1">
    <location>
        <begin position="6"/>
        <end position="24"/>
    </location>
</feature>
<sequence length="705" mass="78252">MSFLFPSFLWGLLALAVPIAIHLFNFRRTRRVYFTNVALLQTVQTTTRSFRRLRDWLILLARCLFLAALVAAFAQPFIPSKSSLGLSRQGATSLYIDNSFSMQNEEANNAPHRRYIDIAVSKLDQLLTLFRNATSLQLLTNDFSADEQQTATAEAIRDRLASVKLAHTPRTLEAVYRRQRNLLASTGRGGTHQLFWFSDFQKSTAGDLRRLKIDTADRLFVVPVTAQAERNVAVDSVWLTTPFVREMQNNSLNVRLHNSGKEAVQNLPIRLYLDDVQASTASVNLPANGTSDVTLTVNVTKKGFHRGRVFFDDQPITFDNDYYFVIEASPAIRVLHLFGQKTTPDYIQAVFENDSLFAFRQFSAQNFDVGQLKGTDLVVLEGVSQVSGTLRTELDQFVKQGGSMVVIPPARPDGASYGPFLSSLNVPGVQVSPADAAPIPVAEPDRRNPFFADVFQQGFRQEVLNMPQAAPVWQWNGGDRLLTLRSGQSFLTQSRVGGGTAGQQGQLYILASPLSADYGNLAQHALFVPVMYKMAALSVRPQRTAYSFDDNVLTFPAVANAGNAADRAVYKLKNKSLEIIPVQRVVGNQLILELPKANQLTAGQSVDAGYYELQRTGENGAPQTERIIALNHGRAESQMAFYSPAELRQAFANQPNIEVFDSIQDSDFGQALERENLGTNLWPYCIMAALAFLLLEILLVRLLKA</sequence>
<organism evidence="3 4">
    <name type="scientific">Fibrella forsythiae</name>
    <dbReference type="NCBI Taxonomy" id="2817061"/>
    <lineage>
        <taxon>Bacteria</taxon>
        <taxon>Pseudomonadati</taxon>
        <taxon>Bacteroidota</taxon>
        <taxon>Cytophagia</taxon>
        <taxon>Cytophagales</taxon>
        <taxon>Spirosomataceae</taxon>
        <taxon>Fibrella</taxon>
    </lineage>
</organism>
<feature type="domain" description="Aerotolerance regulator N-terminal" evidence="2">
    <location>
        <begin position="1"/>
        <end position="76"/>
    </location>
</feature>
<evidence type="ECO:0000256" key="1">
    <source>
        <dbReference type="SAM" id="Phobius"/>
    </source>
</evidence>
<comment type="caution">
    <text evidence="3">The sequence shown here is derived from an EMBL/GenBank/DDBJ whole genome shotgun (WGS) entry which is preliminary data.</text>
</comment>
<evidence type="ECO:0000313" key="4">
    <source>
        <dbReference type="Proteomes" id="UP000664628"/>
    </source>
</evidence>
<keyword evidence="1" id="KW-1133">Transmembrane helix</keyword>
<protein>
    <submittedName>
        <fullName evidence="3">BatA domain-containing protein</fullName>
    </submittedName>
</protein>
<dbReference type="PANTHER" id="PTHR37464">
    <property type="entry name" value="BLL2463 PROTEIN"/>
    <property type="match status" value="1"/>
</dbReference>
<keyword evidence="1" id="KW-0812">Transmembrane</keyword>
<evidence type="ECO:0000313" key="3">
    <source>
        <dbReference type="EMBL" id="MBO0952102.1"/>
    </source>
</evidence>
<reference evidence="3 4" key="1">
    <citation type="submission" date="2021-03" db="EMBL/GenBank/DDBJ databases">
        <title>Fibrella sp. HMF5405 genome sequencing and assembly.</title>
        <authorList>
            <person name="Kang H."/>
            <person name="Kim H."/>
            <person name="Bae S."/>
            <person name="Joh K."/>
        </authorList>
    </citation>
    <scope>NUCLEOTIDE SEQUENCE [LARGE SCALE GENOMIC DNA]</scope>
    <source>
        <strain evidence="3 4">HMF5405</strain>
    </source>
</reference>
<proteinExistence type="predicted"/>
<feature type="transmembrane region" description="Helical" evidence="1">
    <location>
        <begin position="56"/>
        <end position="78"/>
    </location>
</feature>